<evidence type="ECO:0000256" key="6">
    <source>
        <dbReference type="ARBA" id="ARBA00022833"/>
    </source>
</evidence>
<evidence type="ECO:0000256" key="3">
    <source>
        <dbReference type="ARBA" id="ARBA00022763"/>
    </source>
</evidence>
<protein>
    <submittedName>
        <fullName evidence="11">STXB protein</fullName>
    </submittedName>
</protein>
<dbReference type="InterPro" id="IPR008984">
    <property type="entry name" value="SMAD_FHA_dom_sf"/>
</dbReference>
<evidence type="ECO:0000256" key="2">
    <source>
        <dbReference type="ARBA" id="ARBA00022723"/>
    </source>
</evidence>
<name>A0A8J7NLB4_ATRSP</name>
<gene>
    <name evidence="11" type="primary">Stxb_2</name>
    <name evidence="11" type="ORF">GTO95_0007335</name>
</gene>
<comment type="subcellular location">
    <subcellularLocation>
        <location evidence="1">Nucleus</location>
    </subcellularLocation>
</comment>
<evidence type="ECO:0000256" key="9">
    <source>
        <dbReference type="SAM" id="MobiDB-lite"/>
    </source>
</evidence>
<evidence type="ECO:0000256" key="1">
    <source>
        <dbReference type="ARBA" id="ARBA00004123"/>
    </source>
</evidence>
<dbReference type="Gene3D" id="2.60.120.920">
    <property type="match status" value="1"/>
</dbReference>
<dbReference type="InterPro" id="IPR003879">
    <property type="entry name" value="Butyrophylin_SPRY"/>
</dbReference>
<dbReference type="InterPro" id="IPR043136">
    <property type="entry name" value="B30.2/SPRY_sf"/>
</dbReference>
<dbReference type="InterPro" id="IPR058030">
    <property type="entry name" value="TRIM8/14/16/25/29/45/65_CC"/>
</dbReference>
<keyword evidence="5" id="KW-0378">Hydrolase</keyword>
<feature type="region of interest" description="Disordered" evidence="9">
    <location>
        <begin position="14"/>
        <end position="34"/>
    </location>
</feature>
<dbReference type="Gene3D" id="2.60.200.20">
    <property type="match status" value="1"/>
</dbReference>
<evidence type="ECO:0000256" key="5">
    <source>
        <dbReference type="ARBA" id="ARBA00022801"/>
    </source>
</evidence>
<reference evidence="11" key="1">
    <citation type="journal article" date="2021" name="Cell">
        <title>Tracing the genetic footprints of vertebrate landing in non-teleost ray-finned fishes.</title>
        <authorList>
            <person name="Bi X."/>
            <person name="Wang K."/>
            <person name="Yang L."/>
            <person name="Pan H."/>
            <person name="Jiang H."/>
            <person name="Wei Q."/>
            <person name="Fang M."/>
            <person name="Yu H."/>
            <person name="Zhu C."/>
            <person name="Cai Y."/>
            <person name="He Y."/>
            <person name="Gan X."/>
            <person name="Zeng H."/>
            <person name="Yu D."/>
            <person name="Zhu Y."/>
            <person name="Jiang H."/>
            <person name="Qiu Q."/>
            <person name="Yang H."/>
            <person name="Zhang Y.E."/>
            <person name="Wang W."/>
            <person name="Zhu M."/>
            <person name="He S."/>
            <person name="Zhang G."/>
        </authorList>
    </citation>
    <scope>NUCLEOTIDE SEQUENCE</scope>
    <source>
        <strain evidence="11">Allg_001</strain>
    </source>
</reference>
<dbReference type="GO" id="GO:0006281">
    <property type="term" value="P:DNA repair"/>
    <property type="evidence" value="ECO:0007669"/>
    <property type="project" value="UniProtKB-KW"/>
</dbReference>
<evidence type="ECO:0000313" key="12">
    <source>
        <dbReference type="Proteomes" id="UP000736164"/>
    </source>
</evidence>
<feature type="region of interest" description="Disordered" evidence="9">
    <location>
        <begin position="324"/>
        <end position="369"/>
    </location>
</feature>
<feature type="compositionally biased region" description="Basic residues" evidence="9">
    <location>
        <begin position="17"/>
        <end position="27"/>
    </location>
</feature>
<dbReference type="SUPFAM" id="SSF49879">
    <property type="entry name" value="SMAD/FHA domain"/>
    <property type="match status" value="1"/>
</dbReference>
<evidence type="ECO:0000259" key="10">
    <source>
        <dbReference type="SMART" id="SM00589"/>
    </source>
</evidence>
<feature type="non-terminal residue" evidence="11">
    <location>
        <position position="657"/>
    </location>
</feature>
<keyword evidence="4" id="KW-0863">Zinc-finger</keyword>
<feature type="domain" description="SPRY-associated" evidence="10">
    <location>
        <begin position="423"/>
        <end position="475"/>
    </location>
</feature>
<feature type="compositionally biased region" description="Basic and acidic residues" evidence="9">
    <location>
        <begin position="591"/>
        <end position="604"/>
    </location>
</feature>
<dbReference type="PROSITE" id="PS50096">
    <property type="entry name" value="IQ"/>
    <property type="match status" value="1"/>
</dbReference>
<keyword evidence="8" id="KW-0539">Nucleus</keyword>
<keyword evidence="3" id="KW-0227">DNA damage</keyword>
<evidence type="ECO:0000313" key="11">
    <source>
        <dbReference type="EMBL" id="MBN3315467.1"/>
    </source>
</evidence>
<keyword evidence="7" id="KW-0234">DNA repair</keyword>
<comment type="caution">
    <text evidence="11">The sequence shown here is derived from an EMBL/GenBank/DDBJ whole genome shotgun (WGS) entry which is preliminary data.</text>
</comment>
<dbReference type="PRINTS" id="PR01407">
    <property type="entry name" value="BUTYPHLNCDUF"/>
</dbReference>
<proteinExistence type="predicted"/>
<dbReference type="GO" id="GO:0016787">
    <property type="term" value="F:hydrolase activity"/>
    <property type="evidence" value="ECO:0007669"/>
    <property type="project" value="UniProtKB-KW"/>
</dbReference>
<feature type="region of interest" description="Disordered" evidence="9">
    <location>
        <begin position="575"/>
        <end position="657"/>
    </location>
</feature>
<keyword evidence="2" id="KW-0479">Metal-binding</keyword>
<organism evidence="11 12">
    <name type="scientific">Atractosteus spatula</name>
    <name type="common">Alligator gar</name>
    <name type="synonym">Lepisosteus spatula</name>
    <dbReference type="NCBI Taxonomy" id="7917"/>
    <lineage>
        <taxon>Eukaryota</taxon>
        <taxon>Metazoa</taxon>
        <taxon>Chordata</taxon>
        <taxon>Craniata</taxon>
        <taxon>Vertebrata</taxon>
        <taxon>Euteleostomi</taxon>
        <taxon>Actinopterygii</taxon>
        <taxon>Neopterygii</taxon>
        <taxon>Holostei</taxon>
        <taxon>Semionotiformes</taxon>
        <taxon>Lepisosteidae</taxon>
        <taxon>Atractosteus</taxon>
    </lineage>
</organism>
<dbReference type="PANTHER" id="PTHR25465:SF14">
    <property type="entry name" value="E3 UBIQUITIN-PROTEIN LIGASE TRIM65"/>
    <property type="match status" value="1"/>
</dbReference>
<dbReference type="SMART" id="SM00589">
    <property type="entry name" value="PRY"/>
    <property type="match status" value="1"/>
</dbReference>
<evidence type="ECO:0000256" key="7">
    <source>
        <dbReference type="ARBA" id="ARBA00023204"/>
    </source>
</evidence>
<dbReference type="AlphaFoldDB" id="A0A8J7NLB4"/>
<dbReference type="GO" id="GO:0008270">
    <property type="term" value="F:zinc ion binding"/>
    <property type="evidence" value="ECO:0007669"/>
    <property type="project" value="UniProtKB-KW"/>
</dbReference>
<feature type="compositionally biased region" description="Basic residues" evidence="9">
    <location>
        <begin position="647"/>
        <end position="657"/>
    </location>
</feature>
<dbReference type="Proteomes" id="UP000736164">
    <property type="component" value="Unassembled WGS sequence"/>
</dbReference>
<dbReference type="InterPro" id="IPR051051">
    <property type="entry name" value="E3_ubiq-ligase_TRIM/RNF"/>
</dbReference>
<dbReference type="PANTHER" id="PTHR25465">
    <property type="entry name" value="B-BOX DOMAIN CONTAINING"/>
    <property type="match status" value="1"/>
</dbReference>
<dbReference type="InterPro" id="IPR006574">
    <property type="entry name" value="PRY"/>
</dbReference>
<dbReference type="InterPro" id="IPR013320">
    <property type="entry name" value="ConA-like_dom_sf"/>
</dbReference>
<dbReference type="Pfam" id="PF25600">
    <property type="entry name" value="TRIM_CC"/>
    <property type="match status" value="1"/>
</dbReference>
<keyword evidence="12" id="KW-1185">Reference proteome</keyword>
<dbReference type="SUPFAM" id="SSF49899">
    <property type="entry name" value="Concanavalin A-like lectins/glucanases"/>
    <property type="match status" value="1"/>
</dbReference>
<dbReference type="EMBL" id="JAAWVO010021364">
    <property type="protein sequence ID" value="MBN3315467.1"/>
    <property type="molecule type" value="Genomic_DNA"/>
</dbReference>
<sequence length="657" mass="73054">MTVWVDSCIPTPTEGRRNHRALSRGRRGDRFPGGPSTKLMLCELTSQSEGGLSVPLADGRAVILGRGPESGVSDKKCSRHQVKLVACYEDRTVTVTQEQLRAAQEETRTAIRRGEGELWELRRAARTHKSSSRAAREQSGEVFEELIGLFQSARLKVDELLVGHEEDAAGLTEALIQRLEQKVCELQRREAEMERLSHTEDHSRFLQNFHTLCAPLQPADLPGIVPGPDLSFTAVRRAVSGLRERVVEVCNEELAKISETDDMARTFFFSLNRECRSSKSTAARFFFFPLPSQNRNASETRPVKGEQWGNWRKLLDSLSLSLKHKGGSDGEASQGASKDSRFPESENLELHTPGLLKQNRTKTLTRSSAISPAEEDALCGLKLQEPRTREELLKWPVPAQPGRGSGRSLSRPGSPRFSFRTDACPLSLDPDTAFRHLGLAEGDRRGRLRREAQPHPEHPDRFDYWRQVLCRQGLAGGRHYWEVEWTGPKVSPSVWMLFAASVLSSQVCPRERRRGLRQPCTGLTEEPPLTDSSVQSVCQPRAIGSSPLLSRSWICGIAAWLLSVQVRQDAGHDADRDVLHGASGGAGEALDEARRRSPEREGGSQRDPAPGGHRKGSGSRQNGQWHAGAPASPEKAAVTIQTQYRKYQQRKQHKDGK</sequence>
<accession>A0A8J7NLB4</accession>
<evidence type="ECO:0000256" key="4">
    <source>
        <dbReference type="ARBA" id="ARBA00022771"/>
    </source>
</evidence>
<dbReference type="Pfam" id="PF13765">
    <property type="entry name" value="PRY"/>
    <property type="match status" value="1"/>
</dbReference>
<dbReference type="Pfam" id="PF17913">
    <property type="entry name" value="FHA_2"/>
    <property type="match status" value="1"/>
</dbReference>
<dbReference type="GO" id="GO:0005634">
    <property type="term" value="C:nucleus"/>
    <property type="evidence" value="ECO:0007669"/>
    <property type="project" value="UniProtKB-SubCell"/>
</dbReference>
<feature type="non-terminal residue" evidence="11">
    <location>
        <position position="1"/>
    </location>
</feature>
<evidence type="ECO:0000256" key="8">
    <source>
        <dbReference type="ARBA" id="ARBA00023242"/>
    </source>
</evidence>
<dbReference type="InterPro" id="IPR041388">
    <property type="entry name" value="FHA_2"/>
</dbReference>
<keyword evidence="6" id="KW-0862">Zinc</keyword>